<dbReference type="InParanoid" id="A0A3N4KZ07"/>
<feature type="transmembrane region" description="Helical" evidence="1">
    <location>
        <begin position="20"/>
        <end position="43"/>
    </location>
</feature>
<organism evidence="2 3">
    <name type="scientific">Morchella conica CCBAS932</name>
    <dbReference type="NCBI Taxonomy" id="1392247"/>
    <lineage>
        <taxon>Eukaryota</taxon>
        <taxon>Fungi</taxon>
        <taxon>Dikarya</taxon>
        <taxon>Ascomycota</taxon>
        <taxon>Pezizomycotina</taxon>
        <taxon>Pezizomycetes</taxon>
        <taxon>Pezizales</taxon>
        <taxon>Morchellaceae</taxon>
        <taxon>Morchella</taxon>
    </lineage>
</organism>
<reference evidence="2 3" key="1">
    <citation type="journal article" date="2018" name="Nat. Ecol. Evol.">
        <title>Pezizomycetes genomes reveal the molecular basis of ectomycorrhizal truffle lifestyle.</title>
        <authorList>
            <person name="Murat C."/>
            <person name="Payen T."/>
            <person name="Noel B."/>
            <person name="Kuo A."/>
            <person name="Morin E."/>
            <person name="Chen J."/>
            <person name="Kohler A."/>
            <person name="Krizsan K."/>
            <person name="Balestrini R."/>
            <person name="Da Silva C."/>
            <person name="Montanini B."/>
            <person name="Hainaut M."/>
            <person name="Levati E."/>
            <person name="Barry K.W."/>
            <person name="Belfiori B."/>
            <person name="Cichocki N."/>
            <person name="Clum A."/>
            <person name="Dockter R.B."/>
            <person name="Fauchery L."/>
            <person name="Guy J."/>
            <person name="Iotti M."/>
            <person name="Le Tacon F."/>
            <person name="Lindquist E.A."/>
            <person name="Lipzen A."/>
            <person name="Malagnac F."/>
            <person name="Mello A."/>
            <person name="Molinier V."/>
            <person name="Miyauchi S."/>
            <person name="Poulain J."/>
            <person name="Riccioni C."/>
            <person name="Rubini A."/>
            <person name="Sitrit Y."/>
            <person name="Splivallo R."/>
            <person name="Traeger S."/>
            <person name="Wang M."/>
            <person name="Zifcakova L."/>
            <person name="Wipf D."/>
            <person name="Zambonelli A."/>
            <person name="Paolocci F."/>
            <person name="Nowrousian M."/>
            <person name="Ottonello S."/>
            <person name="Baldrian P."/>
            <person name="Spatafora J.W."/>
            <person name="Henrissat B."/>
            <person name="Nagy L.G."/>
            <person name="Aury J.M."/>
            <person name="Wincker P."/>
            <person name="Grigoriev I.V."/>
            <person name="Bonfante P."/>
            <person name="Martin F.M."/>
        </authorList>
    </citation>
    <scope>NUCLEOTIDE SEQUENCE [LARGE SCALE GENOMIC DNA]</scope>
    <source>
        <strain evidence="2 3">CCBAS932</strain>
    </source>
</reference>
<keyword evidence="3" id="KW-1185">Reference proteome</keyword>
<dbReference type="Proteomes" id="UP000277580">
    <property type="component" value="Unassembled WGS sequence"/>
</dbReference>
<sequence length="121" mass="13951">MYMYFSNPSEPWNQNSKYTLVEYLSSAWTSLRLVAFVYAAFIFQKSDLKRTFRSAGGVPGSFDDGRKPSVAEPYPREKRFSCRAFIYPFHSPVVGTWRSSKIFLLLPNQMHEQTAACRVCS</sequence>
<gene>
    <name evidence="2" type="ORF">P167DRAFT_377882</name>
</gene>
<protein>
    <submittedName>
        <fullName evidence="2">Uncharacterized protein</fullName>
    </submittedName>
</protein>
<evidence type="ECO:0000313" key="3">
    <source>
        <dbReference type="Proteomes" id="UP000277580"/>
    </source>
</evidence>
<evidence type="ECO:0000313" key="2">
    <source>
        <dbReference type="EMBL" id="RPB15776.1"/>
    </source>
</evidence>
<keyword evidence="1" id="KW-0472">Membrane</keyword>
<proteinExistence type="predicted"/>
<keyword evidence="1" id="KW-1133">Transmembrane helix</keyword>
<keyword evidence="1" id="KW-0812">Transmembrane</keyword>
<name>A0A3N4KZ07_9PEZI</name>
<evidence type="ECO:0000256" key="1">
    <source>
        <dbReference type="SAM" id="Phobius"/>
    </source>
</evidence>
<dbReference type="EMBL" id="ML119111">
    <property type="protein sequence ID" value="RPB15776.1"/>
    <property type="molecule type" value="Genomic_DNA"/>
</dbReference>
<accession>A0A3N4KZ07</accession>
<dbReference type="AlphaFoldDB" id="A0A3N4KZ07"/>